<proteinExistence type="predicted"/>
<accession>A0A437C2R4</accession>
<feature type="compositionally biased region" description="Low complexity" evidence="1">
    <location>
        <begin position="32"/>
        <end position="44"/>
    </location>
</feature>
<feature type="region of interest" description="Disordered" evidence="1">
    <location>
        <begin position="99"/>
        <end position="131"/>
    </location>
</feature>
<gene>
    <name evidence="2" type="ORF">OJAV_G00211050</name>
</gene>
<reference evidence="2 3" key="2">
    <citation type="submission" date="2019-01" db="EMBL/GenBank/DDBJ databases">
        <title>A chromosome length genome reference of the Java medaka (oryzias javanicus).</title>
        <authorList>
            <person name="Herpin A."/>
            <person name="Takehana Y."/>
            <person name="Naruse K."/>
            <person name="Ansai S."/>
            <person name="Kawaguchi M."/>
        </authorList>
    </citation>
    <scope>NUCLEOTIDE SEQUENCE [LARGE SCALE GENOMIC DNA]</scope>
    <source>
        <strain evidence="2">RS831</strain>
        <tissue evidence="2">Whole body</tissue>
    </source>
</reference>
<dbReference type="EMBL" id="CM012458">
    <property type="protein sequence ID" value="RVE56930.1"/>
    <property type="molecule type" value="Genomic_DNA"/>
</dbReference>
<evidence type="ECO:0000256" key="1">
    <source>
        <dbReference type="SAM" id="MobiDB-lite"/>
    </source>
</evidence>
<organism evidence="2 3">
    <name type="scientific">Oryzias javanicus</name>
    <name type="common">Javanese ricefish</name>
    <name type="synonym">Aplocheilus javanicus</name>
    <dbReference type="NCBI Taxonomy" id="123683"/>
    <lineage>
        <taxon>Eukaryota</taxon>
        <taxon>Metazoa</taxon>
        <taxon>Chordata</taxon>
        <taxon>Craniata</taxon>
        <taxon>Vertebrata</taxon>
        <taxon>Euteleostomi</taxon>
        <taxon>Actinopterygii</taxon>
        <taxon>Neopterygii</taxon>
        <taxon>Teleostei</taxon>
        <taxon>Neoteleostei</taxon>
        <taxon>Acanthomorphata</taxon>
        <taxon>Ovalentaria</taxon>
        <taxon>Atherinomorphae</taxon>
        <taxon>Beloniformes</taxon>
        <taxon>Adrianichthyidae</taxon>
        <taxon>Oryziinae</taxon>
        <taxon>Oryzias</taxon>
    </lineage>
</organism>
<dbReference type="Proteomes" id="UP000283210">
    <property type="component" value="Chromosome 22"/>
</dbReference>
<name>A0A437C2R4_ORYJA</name>
<reference evidence="2 3" key="1">
    <citation type="submission" date="2018-11" db="EMBL/GenBank/DDBJ databases">
        <authorList>
            <person name="Lopez-Roques C."/>
            <person name="Donnadieu C."/>
            <person name="Bouchez O."/>
            <person name="Klopp C."/>
            <person name="Cabau C."/>
            <person name="Zahm M."/>
        </authorList>
    </citation>
    <scope>NUCLEOTIDE SEQUENCE [LARGE SCALE GENOMIC DNA]</scope>
    <source>
        <strain evidence="2">RS831</strain>
        <tissue evidence="2">Whole body</tissue>
    </source>
</reference>
<feature type="compositionally biased region" description="Gly residues" evidence="1">
    <location>
        <begin position="19"/>
        <end position="31"/>
    </location>
</feature>
<sequence length="131" mass="13170">MIRIFPDFSVQVTASAAGAAGGGGGAGGGMVAGPPVGRVPVPGATNGTPQSLQGISAYQQREYWEVPVSHYEALAHTRTDSMRRNHGAAELRSSLQFCSGSGGTPPARVASPITSAAGGSVERGRNAGPTH</sequence>
<protein>
    <submittedName>
        <fullName evidence="2">Uncharacterized protein</fullName>
    </submittedName>
</protein>
<evidence type="ECO:0000313" key="2">
    <source>
        <dbReference type="EMBL" id="RVE56930.1"/>
    </source>
</evidence>
<feature type="region of interest" description="Disordered" evidence="1">
    <location>
        <begin position="17"/>
        <end position="52"/>
    </location>
</feature>
<dbReference type="OrthoDB" id="6021714at2759"/>
<keyword evidence="3" id="KW-1185">Reference proteome</keyword>
<evidence type="ECO:0000313" key="3">
    <source>
        <dbReference type="Proteomes" id="UP000283210"/>
    </source>
</evidence>
<dbReference type="AlphaFoldDB" id="A0A437C2R4"/>